<protein>
    <submittedName>
        <fullName evidence="1">Uncharacterized protein</fullName>
    </submittedName>
</protein>
<gene>
    <name evidence="1" type="ORF">MMARJ_17300</name>
</gene>
<evidence type="ECO:0000313" key="1">
    <source>
        <dbReference type="EMBL" id="BBY10990.1"/>
    </source>
</evidence>
<organism evidence="1 2">
    <name type="scientific">Mycobacterium marseillense</name>
    <dbReference type="NCBI Taxonomy" id="701042"/>
    <lineage>
        <taxon>Bacteria</taxon>
        <taxon>Bacillati</taxon>
        <taxon>Actinomycetota</taxon>
        <taxon>Actinomycetes</taxon>
        <taxon>Mycobacteriales</taxon>
        <taxon>Mycobacteriaceae</taxon>
        <taxon>Mycobacterium</taxon>
        <taxon>Mycobacterium avium complex (MAC)</taxon>
    </lineage>
</organism>
<evidence type="ECO:0000313" key="2">
    <source>
        <dbReference type="Proteomes" id="UP000466831"/>
    </source>
</evidence>
<dbReference type="RefSeq" id="WP_083019228.1">
    <property type="nucleotide sequence ID" value="NZ_AP022584.1"/>
</dbReference>
<dbReference type="Proteomes" id="UP000466831">
    <property type="component" value="Chromosome"/>
</dbReference>
<dbReference type="EMBL" id="AP022584">
    <property type="protein sequence ID" value="BBY10990.1"/>
    <property type="molecule type" value="Genomic_DNA"/>
</dbReference>
<sequence length="246" mass="27268">MDFAVSQGSSLAGDDRASDPFQVSHAVQMCIVAGVDHLHAMKSLLIDLNVLHSAAPFTLVRGALEILSSGFWILHPARRSVRVERVLRWHAKNFHDQHPALESLDMSDAAMKKAKYARLGAIASRGSVQADVTGGYRSTEAVTYADTNAPTSKPLLSWQMCSGYAHGRPWVYLGMADDEMFQETDEPGVLKARVTSDPGKLLYPSLHAQWLMKDLVDLVERRATNPFEQSQRAADDRARVLRLSWP</sequence>
<name>A0ABN5ZQR5_9MYCO</name>
<proteinExistence type="predicted"/>
<reference evidence="1 2" key="1">
    <citation type="journal article" date="2019" name="Emerg. Microbes Infect.">
        <title>Comprehensive subspecies identification of 175 nontuberculous mycobacteria species based on 7547 genomic profiles.</title>
        <authorList>
            <person name="Matsumoto Y."/>
            <person name="Kinjo T."/>
            <person name="Motooka D."/>
            <person name="Nabeya D."/>
            <person name="Jung N."/>
            <person name="Uechi K."/>
            <person name="Horii T."/>
            <person name="Iida T."/>
            <person name="Fujita J."/>
            <person name="Nakamura S."/>
        </authorList>
    </citation>
    <scope>NUCLEOTIDE SEQUENCE [LARGE SCALE GENOMIC DNA]</scope>
    <source>
        <strain evidence="1 2">JCM 17324</strain>
    </source>
</reference>
<keyword evidence="2" id="KW-1185">Reference proteome</keyword>
<accession>A0ABN5ZQR5</accession>